<name>A0A1N6KGN0_9BACT</name>
<sequence>MIDAHQHFWNFDPIRDAWITEDMGVIRKDFLPADLAPVLQANGITGCVAVQADQSEAETDFLLQLAAENPFVKGVVGWVDLKAVNVQERLAHYAQFPLLKGIRHIVQGEPDRNFLLREDFGRGIAALAAFGLTYDILIYPHQLPAAVEFVKKFPNQPMVLDHLAKPDFETGELKGWEQHIRALGKQQNVYCKLSGMVTEADIQHWKKEDFTPFLDVALEAFGPQRLMFGSDWPVCLLAADYAQVKDIVTDYISRLSAAEQAQIMGGNAIEFYKLA</sequence>
<reference evidence="3 4" key="1">
    <citation type="submission" date="2016-11" db="EMBL/GenBank/DDBJ databases">
        <authorList>
            <person name="Jaros S."/>
            <person name="Januszkiewicz K."/>
            <person name="Wedrychowicz H."/>
        </authorList>
    </citation>
    <scope>NUCLEOTIDE SEQUENCE [LARGE SCALE GENOMIC DNA]</scope>
    <source>
        <strain evidence="3 4">DSM 24787</strain>
    </source>
</reference>
<keyword evidence="4" id="KW-1185">Reference proteome</keyword>
<organism evidence="3 4">
    <name type="scientific">Chitinophaga niabensis</name>
    <dbReference type="NCBI Taxonomy" id="536979"/>
    <lineage>
        <taxon>Bacteria</taxon>
        <taxon>Pseudomonadati</taxon>
        <taxon>Bacteroidota</taxon>
        <taxon>Chitinophagia</taxon>
        <taxon>Chitinophagales</taxon>
        <taxon>Chitinophagaceae</taxon>
        <taxon>Chitinophaga</taxon>
    </lineage>
</organism>
<proteinExistence type="inferred from homology"/>
<dbReference type="RefSeq" id="WP_074242998.1">
    <property type="nucleotide sequence ID" value="NZ_FSRA01000002.1"/>
</dbReference>
<dbReference type="PANTHER" id="PTHR43569:SF2">
    <property type="entry name" value="AMIDOHYDROLASE-RELATED DOMAIN-CONTAINING PROTEIN"/>
    <property type="match status" value="1"/>
</dbReference>
<dbReference type="Gene3D" id="3.20.20.140">
    <property type="entry name" value="Metal-dependent hydrolases"/>
    <property type="match status" value="1"/>
</dbReference>
<comment type="similarity">
    <text evidence="1">Belongs to the metallo-dependent hydrolases superfamily.</text>
</comment>
<dbReference type="Proteomes" id="UP000185003">
    <property type="component" value="Unassembled WGS sequence"/>
</dbReference>
<protein>
    <submittedName>
        <fullName evidence="3">L-fuconolactonase</fullName>
    </submittedName>
</protein>
<feature type="domain" description="Amidohydrolase-related" evidence="2">
    <location>
        <begin position="2"/>
        <end position="274"/>
    </location>
</feature>
<dbReference type="InterPro" id="IPR006680">
    <property type="entry name" value="Amidohydro-rel"/>
</dbReference>
<dbReference type="EMBL" id="FSRA01000002">
    <property type="protein sequence ID" value="SIO55715.1"/>
    <property type="molecule type" value="Genomic_DNA"/>
</dbReference>
<dbReference type="GO" id="GO:0016787">
    <property type="term" value="F:hydrolase activity"/>
    <property type="evidence" value="ECO:0007669"/>
    <property type="project" value="InterPro"/>
</dbReference>
<gene>
    <name evidence="3" type="ORF">SAMN04488055_5807</name>
</gene>
<evidence type="ECO:0000313" key="4">
    <source>
        <dbReference type="Proteomes" id="UP000185003"/>
    </source>
</evidence>
<evidence type="ECO:0000256" key="1">
    <source>
        <dbReference type="ARBA" id="ARBA00038310"/>
    </source>
</evidence>
<evidence type="ECO:0000259" key="2">
    <source>
        <dbReference type="Pfam" id="PF04909"/>
    </source>
</evidence>
<evidence type="ECO:0000313" key="3">
    <source>
        <dbReference type="EMBL" id="SIO55715.1"/>
    </source>
</evidence>
<dbReference type="InterPro" id="IPR032466">
    <property type="entry name" value="Metal_Hydrolase"/>
</dbReference>
<dbReference type="Pfam" id="PF04909">
    <property type="entry name" value="Amidohydro_2"/>
    <property type="match status" value="1"/>
</dbReference>
<dbReference type="PANTHER" id="PTHR43569">
    <property type="entry name" value="AMIDOHYDROLASE"/>
    <property type="match status" value="1"/>
</dbReference>
<dbReference type="SUPFAM" id="SSF51556">
    <property type="entry name" value="Metallo-dependent hydrolases"/>
    <property type="match status" value="1"/>
</dbReference>
<dbReference type="STRING" id="536979.SAMN04488055_5807"/>
<dbReference type="AlphaFoldDB" id="A0A1N6KGN0"/>
<dbReference type="OrthoDB" id="5450317at2"/>
<accession>A0A1N6KGN0</accession>
<dbReference type="InterPro" id="IPR052350">
    <property type="entry name" value="Metallo-dep_Lactonases"/>
</dbReference>